<accession>A0A0F5LMW8</accession>
<dbReference type="Pfam" id="PF00903">
    <property type="entry name" value="Glyoxalase"/>
    <property type="match status" value="1"/>
</dbReference>
<dbReference type="PANTHER" id="PTHR21366">
    <property type="entry name" value="GLYOXALASE FAMILY PROTEIN"/>
    <property type="match status" value="1"/>
</dbReference>
<dbReference type="PATRIC" id="fig|1121477.3.peg.3817"/>
<reference evidence="2 4" key="1">
    <citation type="submission" date="2015-03" db="EMBL/GenBank/DDBJ databases">
        <authorList>
            <person name="Hassan Y.I."/>
            <person name="Lepp D."/>
            <person name="Zhou T."/>
        </authorList>
    </citation>
    <scope>NUCLEOTIDE SEQUENCE [LARGE SCALE GENOMIC DNA]</scope>
    <source>
        <strain evidence="2 4">DSM 17137</strain>
    </source>
</reference>
<sequence>MNRPAIEGVVETCLYVTDVARSRAFYADVFGFEAMGGDDRIAPLNVSQGQVLILFRREGTLKPVPLAGSFIPPHDGDGEQHFAFGIAADSFEDWKSYLEGLHIVIESVIDWPQGGRSLYFRDPDRLLVELITPGVWKNY</sequence>
<evidence type="ECO:0000313" key="4">
    <source>
        <dbReference type="Proteomes" id="UP000033608"/>
    </source>
</evidence>
<evidence type="ECO:0000313" key="5">
    <source>
        <dbReference type="Proteomes" id="UP000184533"/>
    </source>
</evidence>
<dbReference type="Proteomes" id="UP000033608">
    <property type="component" value="Unassembled WGS sequence"/>
</dbReference>
<dbReference type="RefSeq" id="WP_046135755.1">
    <property type="nucleotide sequence ID" value="NZ_FQVC01000002.1"/>
</dbReference>
<evidence type="ECO:0000313" key="3">
    <source>
        <dbReference type="EMBL" id="SHE74985.1"/>
    </source>
</evidence>
<dbReference type="AlphaFoldDB" id="A0A0F5LMW8"/>
<dbReference type="Proteomes" id="UP000184533">
    <property type="component" value="Unassembled WGS sequence"/>
</dbReference>
<dbReference type="GO" id="GO:0051213">
    <property type="term" value="F:dioxygenase activity"/>
    <property type="evidence" value="ECO:0007669"/>
    <property type="project" value="UniProtKB-KW"/>
</dbReference>
<keyword evidence="3" id="KW-0560">Oxidoreductase</keyword>
<organism evidence="2 4">
    <name type="scientific">Devosia limi DSM 17137</name>
    <dbReference type="NCBI Taxonomy" id="1121477"/>
    <lineage>
        <taxon>Bacteria</taxon>
        <taxon>Pseudomonadati</taxon>
        <taxon>Pseudomonadota</taxon>
        <taxon>Alphaproteobacteria</taxon>
        <taxon>Hyphomicrobiales</taxon>
        <taxon>Devosiaceae</taxon>
        <taxon>Devosia</taxon>
    </lineage>
</organism>
<dbReference type="PROSITE" id="PS51819">
    <property type="entry name" value="VOC"/>
    <property type="match status" value="1"/>
</dbReference>
<protein>
    <submittedName>
        <fullName evidence="3">Catechol 2,3-dioxygenase</fullName>
    </submittedName>
    <submittedName>
        <fullName evidence="2">Glyoxalase</fullName>
    </submittedName>
</protein>
<dbReference type="Gene3D" id="3.10.180.10">
    <property type="entry name" value="2,3-Dihydroxybiphenyl 1,2-Dioxygenase, domain 1"/>
    <property type="match status" value="1"/>
</dbReference>
<dbReference type="InterPro" id="IPR050383">
    <property type="entry name" value="GlyoxalaseI/FosfomycinResist"/>
</dbReference>
<reference evidence="3 5" key="2">
    <citation type="submission" date="2016-11" db="EMBL/GenBank/DDBJ databases">
        <authorList>
            <person name="Jaros S."/>
            <person name="Januszkiewicz K."/>
            <person name="Wedrychowicz H."/>
        </authorList>
    </citation>
    <scope>NUCLEOTIDE SEQUENCE [LARGE SCALE GENOMIC DNA]</scope>
    <source>
        <strain evidence="3 5">DSM 17137</strain>
    </source>
</reference>
<dbReference type="STRING" id="1121477.SAMN02745223_01081"/>
<gene>
    <name evidence="3" type="ORF">SAMN02745223_01081</name>
    <name evidence="2" type="ORF">VW29_13300</name>
</gene>
<keyword evidence="3" id="KW-0223">Dioxygenase</keyword>
<evidence type="ECO:0000259" key="1">
    <source>
        <dbReference type="PROSITE" id="PS51819"/>
    </source>
</evidence>
<proteinExistence type="predicted"/>
<dbReference type="InterPro" id="IPR029068">
    <property type="entry name" value="Glyas_Bleomycin-R_OHBP_Dase"/>
</dbReference>
<evidence type="ECO:0000313" key="2">
    <source>
        <dbReference type="EMBL" id="KKB83678.1"/>
    </source>
</evidence>
<dbReference type="OrthoDB" id="9812656at2"/>
<dbReference type="EMBL" id="FQVC01000002">
    <property type="protein sequence ID" value="SHE74985.1"/>
    <property type="molecule type" value="Genomic_DNA"/>
</dbReference>
<keyword evidence="4" id="KW-1185">Reference proteome</keyword>
<dbReference type="PANTHER" id="PTHR21366:SF22">
    <property type="entry name" value="VOC DOMAIN-CONTAINING PROTEIN"/>
    <property type="match status" value="1"/>
</dbReference>
<dbReference type="InterPro" id="IPR004360">
    <property type="entry name" value="Glyas_Fos-R_dOase_dom"/>
</dbReference>
<dbReference type="EMBL" id="LAJF01000089">
    <property type="protein sequence ID" value="KKB83678.1"/>
    <property type="molecule type" value="Genomic_DNA"/>
</dbReference>
<dbReference type="SUPFAM" id="SSF54593">
    <property type="entry name" value="Glyoxalase/Bleomycin resistance protein/Dihydroxybiphenyl dioxygenase"/>
    <property type="match status" value="1"/>
</dbReference>
<name>A0A0F5LMW8_9HYPH</name>
<feature type="domain" description="VOC" evidence="1">
    <location>
        <begin position="5"/>
        <end position="133"/>
    </location>
</feature>
<dbReference type="InterPro" id="IPR037523">
    <property type="entry name" value="VOC_core"/>
</dbReference>